<evidence type="ECO:0000259" key="7">
    <source>
        <dbReference type="Pfam" id="PF00892"/>
    </source>
</evidence>
<dbReference type="SUPFAM" id="SSF103481">
    <property type="entry name" value="Multidrug resistance efflux transporter EmrE"/>
    <property type="match status" value="2"/>
</dbReference>
<evidence type="ECO:0000256" key="6">
    <source>
        <dbReference type="SAM" id="Phobius"/>
    </source>
</evidence>
<feature type="transmembrane region" description="Helical" evidence="6">
    <location>
        <begin position="229"/>
        <end position="251"/>
    </location>
</feature>
<dbReference type="EMBL" id="VOSW01000104">
    <property type="protein sequence ID" value="KAE8754973.1"/>
    <property type="molecule type" value="Genomic_DNA"/>
</dbReference>
<dbReference type="AlphaFoldDB" id="A0A6N6W3G1"/>
<dbReference type="InterPro" id="IPR000620">
    <property type="entry name" value="EamA_dom"/>
</dbReference>
<evidence type="ECO:0000313" key="8">
    <source>
        <dbReference type="EMBL" id="KAE8754973.1"/>
    </source>
</evidence>
<dbReference type="OrthoDB" id="8586862at2"/>
<comment type="caution">
    <text evidence="8">The sequence shown here is derived from an EMBL/GenBank/DDBJ whole genome shotgun (WGS) entry which is preliminary data.</text>
</comment>
<dbReference type="GO" id="GO:0005886">
    <property type="term" value="C:plasma membrane"/>
    <property type="evidence" value="ECO:0007669"/>
    <property type="project" value="UniProtKB-SubCell"/>
</dbReference>
<evidence type="ECO:0000256" key="2">
    <source>
        <dbReference type="ARBA" id="ARBA00022475"/>
    </source>
</evidence>
<sequence length="284" mass="30168">MLLVGCNVGIGKTLVEFLPVPIFATLRFVIAVVVLGPLIRLSKLRRVALADWGNLFLQALFGTFLFTLLMLNGVQRTDALDAGVITSVIPAVVAIFAWILLGERPAPRTILSILLATAGVLLVNVSHANDAGGTTHQSLAGNLFVFGAVCCEALYVIFSRRVTATIAPIDVCVYTHSIGLLLILPIGGSAVFNFHYADVPSDMWLLVMWYALSASVFSFWLWMQGIKRISGSVAGVFTAMVPVAAAIYGVVVGGERFTLTSAIAMVLVISGVVVASSSKTAQKL</sequence>
<feature type="domain" description="EamA" evidence="7">
    <location>
        <begin position="5"/>
        <end position="124"/>
    </location>
</feature>
<feature type="transmembrane region" description="Helical" evidence="6">
    <location>
        <begin position="83"/>
        <end position="102"/>
    </location>
</feature>
<protein>
    <submittedName>
        <fullName evidence="8">EamA family transporter</fullName>
    </submittedName>
</protein>
<proteinExistence type="predicted"/>
<feature type="transmembrane region" description="Helical" evidence="6">
    <location>
        <begin position="20"/>
        <end position="40"/>
    </location>
</feature>
<evidence type="ECO:0000256" key="1">
    <source>
        <dbReference type="ARBA" id="ARBA00004651"/>
    </source>
</evidence>
<feature type="domain" description="EamA" evidence="7">
    <location>
        <begin position="140"/>
        <end position="276"/>
    </location>
</feature>
<name>A0A6N6W3G1_9BURK</name>
<dbReference type="Gene3D" id="1.10.3730.20">
    <property type="match status" value="1"/>
</dbReference>
<evidence type="ECO:0000256" key="4">
    <source>
        <dbReference type="ARBA" id="ARBA00022989"/>
    </source>
</evidence>
<feature type="transmembrane region" description="Helical" evidence="6">
    <location>
        <begin position="109"/>
        <end position="127"/>
    </location>
</feature>
<keyword evidence="2" id="KW-1003">Cell membrane</keyword>
<keyword evidence="4 6" id="KW-1133">Transmembrane helix</keyword>
<dbReference type="InterPro" id="IPR050638">
    <property type="entry name" value="AA-Vitamin_Transporters"/>
</dbReference>
<dbReference type="Proteomes" id="UP000463700">
    <property type="component" value="Unassembled WGS sequence"/>
</dbReference>
<evidence type="ECO:0000256" key="5">
    <source>
        <dbReference type="ARBA" id="ARBA00023136"/>
    </source>
</evidence>
<feature type="transmembrane region" description="Helical" evidence="6">
    <location>
        <begin position="203"/>
        <end position="222"/>
    </location>
</feature>
<reference evidence="8 9" key="1">
    <citation type="journal article" date="2020" name="Int. J. Syst. Evol. Microbiol.">
        <title>Paraburkholderia madseniana sp. nov., a phenolic acid-degrading bacterium isolated from acidic forest soil.</title>
        <authorList>
            <person name="Wilhelm R.C."/>
            <person name="Murphy S.J.L."/>
            <person name="Feriancek N.M."/>
            <person name="Karasz D.C."/>
            <person name="DeRito C.M."/>
            <person name="Newman J.D."/>
            <person name="Buckley D.H."/>
        </authorList>
    </citation>
    <scope>NUCLEOTIDE SEQUENCE [LARGE SCALE GENOMIC DNA]</scope>
    <source>
        <strain evidence="8 9">RP11</strain>
    </source>
</reference>
<feature type="transmembrane region" description="Helical" evidence="6">
    <location>
        <begin position="257"/>
        <end position="275"/>
    </location>
</feature>
<feature type="transmembrane region" description="Helical" evidence="6">
    <location>
        <begin position="139"/>
        <end position="158"/>
    </location>
</feature>
<keyword evidence="5 6" id="KW-0472">Membrane</keyword>
<keyword evidence="3 6" id="KW-0812">Transmembrane</keyword>
<organism evidence="8 9">
    <name type="scientific">Paraburkholderia madseniana</name>
    <dbReference type="NCBI Taxonomy" id="2599607"/>
    <lineage>
        <taxon>Bacteria</taxon>
        <taxon>Pseudomonadati</taxon>
        <taxon>Pseudomonadota</taxon>
        <taxon>Betaproteobacteria</taxon>
        <taxon>Burkholderiales</taxon>
        <taxon>Burkholderiaceae</taxon>
        <taxon>Paraburkholderia</taxon>
    </lineage>
</organism>
<dbReference type="PANTHER" id="PTHR32322">
    <property type="entry name" value="INNER MEMBRANE TRANSPORTER"/>
    <property type="match status" value="1"/>
</dbReference>
<comment type="subcellular location">
    <subcellularLocation>
        <location evidence="1">Cell membrane</location>
        <topology evidence="1">Multi-pass membrane protein</topology>
    </subcellularLocation>
</comment>
<evidence type="ECO:0000256" key="3">
    <source>
        <dbReference type="ARBA" id="ARBA00022692"/>
    </source>
</evidence>
<gene>
    <name evidence="8" type="ORF">FSO04_36860</name>
</gene>
<evidence type="ECO:0000313" key="9">
    <source>
        <dbReference type="Proteomes" id="UP000463700"/>
    </source>
</evidence>
<feature type="transmembrane region" description="Helical" evidence="6">
    <location>
        <begin position="178"/>
        <end position="197"/>
    </location>
</feature>
<dbReference type="PANTHER" id="PTHR32322:SF18">
    <property type="entry name" value="S-ADENOSYLMETHIONINE_S-ADENOSYLHOMOCYSTEINE TRANSPORTER"/>
    <property type="match status" value="1"/>
</dbReference>
<dbReference type="Pfam" id="PF00892">
    <property type="entry name" value="EamA"/>
    <property type="match status" value="2"/>
</dbReference>
<accession>A0A6N6W3G1</accession>
<feature type="transmembrane region" description="Helical" evidence="6">
    <location>
        <begin position="52"/>
        <end position="71"/>
    </location>
</feature>
<dbReference type="InterPro" id="IPR037185">
    <property type="entry name" value="EmrE-like"/>
</dbReference>